<proteinExistence type="predicted"/>
<dbReference type="PROSITE" id="PS50995">
    <property type="entry name" value="HTH_MARR_2"/>
    <property type="match status" value="1"/>
</dbReference>
<keyword evidence="3" id="KW-1185">Reference proteome</keyword>
<sequence>MDFYHSLGPLMLGSRLRRTSEYFIAEINKVYHEQGIVFDASWFPVFYILSEKQPVSIKEIAGRLQVSHSAISQLVGNLKRKQLVDTEVSGEDARRQLVRLSPKGQELLQRITPVWTAISAAFSQLAHENVQTETLFQGIAALEQAFTETALSDRITKSLHVCASHTRSL</sequence>
<gene>
    <name evidence="2" type="ORF">ACFOET_09720</name>
</gene>
<dbReference type="SUPFAM" id="SSF46785">
    <property type="entry name" value="Winged helix' DNA-binding domain"/>
    <property type="match status" value="1"/>
</dbReference>
<dbReference type="PANTHER" id="PTHR33164">
    <property type="entry name" value="TRANSCRIPTIONAL REGULATOR, MARR FAMILY"/>
    <property type="match status" value="1"/>
</dbReference>
<dbReference type="Gene3D" id="1.10.10.10">
    <property type="entry name" value="Winged helix-like DNA-binding domain superfamily/Winged helix DNA-binding domain"/>
    <property type="match status" value="1"/>
</dbReference>
<dbReference type="PANTHER" id="PTHR33164:SF57">
    <property type="entry name" value="MARR-FAMILY TRANSCRIPTIONAL REGULATOR"/>
    <property type="match status" value="1"/>
</dbReference>
<protein>
    <submittedName>
        <fullName evidence="2">MarR family winged helix-turn-helix transcriptional regulator</fullName>
    </submittedName>
</protein>
<dbReference type="InterPro" id="IPR039422">
    <property type="entry name" value="MarR/SlyA-like"/>
</dbReference>
<dbReference type="Proteomes" id="UP001595526">
    <property type="component" value="Unassembled WGS sequence"/>
</dbReference>
<evidence type="ECO:0000259" key="1">
    <source>
        <dbReference type="PROSITE" id="PS50995"/>
    </source>
</evidence>
<accession>A0ABV7JLZ2</accession>
<evidence type="ECO:0000313" key="3">
    <source>
        <dbReference type="Proteomes" id="UP001595526"/>
    </source>
</evidence>
<dbReference type="EMBL" id="JBHRTA010000030">
    <property type="protein sequence ID" value="MFC3197890.1"/>
    <property type="molecule type" value="Genomic_DNA"/>
</dbReference>
<dbReference type="InterPro" id="IPR000835">
    <property type="entry name" value="HTH_MarR-typ"/>
</dbReference>
<dbReference type="InterPro" id="IPR036388">
    <property type="entry name" value="WH-like_DNA-bd_sf"/>
</dbReference>
<evidence type="ECO:0000313" key="2">
    <source>
        <dbReference type="EMBL" id="MFC3197890.1"/>
    </source>
</evidence>
<name>A0ABV7JLZ2_9SPHI</name>
<organism evidence="2 3">
    <name type="scientific">Parapedobacter deserti</name>
    <dbReference type="NCBI Taxonomy" id="1912957"/>
    <lineage>
        <taxon>Bacteria</taxon>
        <taxon>Pseudomonadati</taxon>
        <taxon>Bacteroidota</taxon>
        <taxon>Sphingobacteriia</taxon>
        <taxon>Sphingobacteriales</taxon>
        <taxon>Sphingobacteriaceae</taxon>
        <taxon>Parapedobacter</taxon>
    </lineage>
</organism>
<dbReference type="RefSeq" id="WP_379022012.1">
    <property type="nucleotide sequence ID" value="NZ_JBHRTA010000030.1"/>
</dbReference>
<dbReference type="Pfam" id="PF12802">
    <property type="entry name" value="MarR_2"/>
    <property type="match status" value="1"/>
</dbReference>
<reference evidence="3" key="1">
    <citation type="journal article" date="2019" name="Int. J. Syst. Evol. Microbiol.">
        <title>The Global Catalogue of Microorganisms (GCM) 10K type strain sequencing project: providing services to taxonomists for standard genome sequencing and annotation.</title>
        <authorList>
            <consortium name="The Broad Institute Genomics Platform"/>
            <consortium name="The Broad Institute Genome Sequencing Center for Infectious Disease"/>
            <person name="Wu L."/>
            <person name="Ma J."/>
        </authorList>
    </citation>
    <scope>NUCLEOTIDE SEQUENCE [LARGE SCALE GENOMIC DNA]</scope>
    <source>
        <strain evidence="3">KCTC 52416</strain>
    </source>
</reference>
<feature type="domain" description="HTH marR-type" evidence="1">
    <location>
        <begin position="9"/>
        <end position="144"/>
    </location>
</feature>
<dbReference type="InterPro" id="IPR036390">
    <property type="entry name" value="WH_DNA-bd_sf"/>
</dbReference>
<comment type="caution">
    <text evidence="2">The sequence shown here is derived from an EMBL/GenBank/DDBJ whole genome shotgun (WGS) entry which is preliminary data.</text>
</comment>
<dbReference type="SMART" id="SM00347">
    <property type="entry name" value="HTH_MARR"/>
    <property type="match status" value="1"/>
</dbReference>